<dbReference type="Pfam" id="PF01497">
    <property type="entry name" value="Peripla_BP_2"/>
    <property type="match status" value="1"/>
</dbReference>
<reference evidence="4 5" key="1">
    <citation type="submission" date="2022-10" db="EMBL/GenBank/DDBJ databases">
        <title>Description of Fervidibacillus gen. nov. in the family Fervidibacillaceae fam. nov. with two species, Fervidibacillus albus sp. nov., and Fervidibacillus halotolerans sp. nov., isolated from tidal flat sediments.</title>
        <authorList>
            <person name="Kwon K.K."/>
            <person name="Yang S.-H."/>
        </authorList>
    </citation>
    <scope>NUCLEOTIDE SEQUENCE [LARGE SCALE GENOMIC DNA]</scope>
    <source>
        <strain evidence="4 5">DSM 23332</strain>
    </source>
</reference>
<dbReference type="PANTHER" id="PTHR30535">
    <property type="entry name" value="VITAMIN B12-BINDING PROTEIN"/>
    <property type="match status" value="1"/>
</dbReference>
<evidence type="ECO:0000256" key="2">
    <source>
        <dbReference type="ARBA" id="ARBA00022729"/>
    </source>
</evidence>
<gene>
    <name evidence="4" type="ORF">OEV82_06930</name>
</gene>
<dbReference type="InterPro" id="IPR050902">
    <property type="entry name" value="ABC_Transporter_SBP"/>
</dbReference>
<comment type="similarity">
    <text evidence="1">Belongs to the bacterial solute-binding protein 8 family.</text>
</comment>
<evidence type="ECO:0000313" key="4">
    <source>
        <dbReference type="EMBL" id="MCU9594187.1"/>
    </source>
</evidence>
<feature type="domain" description="Fe/B12 periplasmic-binding" evidence="3">
    <location>
        <begin position="2"/>
        <end position="257"/>
    </location>
</feature>
<dbReference type="SUPFAM" id="SSF53807">
    <property type="entry name" value="Helical backbone' metal receptor"/>
    <property type="match status" value="1"/>
</dbReference>
<evidence type="ECO:0000259" key="3">
    <source>
        <dbReference type="PROSITE" id="PS50983"/>
    </source>
</evidence>
<dbReference type="RefSeq" id="WP_173658086.1">
    <property type="nucleotide sequence ID" value="NZ_JAOUSE010000015.1"/>
</dbReference>
<dbReference type="PANTHER" id="PTHR30535:SF34">
    <property type="entry name" value="MOLYBDATE-BINDING PROTEIN MOLA"/>
    <property type="match status" value="1"/>
</dbReference>
<dbReference type="Proteomes" id="UP001208656">
    <property type="component" value="Unassembled WGS sequence"/>
</dbReference>
<keyword evidence="2" id="KW-0732">Signal</keyword>
<dbReference type="InterPro" id="IPR054828">
    <property type="entry name" value="Vit_B12_bind_prot"/>
</dbReference>
<dbReference type="Gene3D" id="3.40.50.1980">
    <property type="entry name" value="Nitrogenase molybdenum iron protein domain"/>
    <property type="match status" value="2"/>
</dbReference>
<evidence type="ECO:0000256" key="1">
    <source>
        <dbReference type="ARBA" id="ARBA00008814"/>
    </source>
</evidence>
<name>A0ABT2WES6_9BACI</name>
<sequence>MRIVSLCPSNTEILVCLGLMNQIVGVDHYSDWPKTVKNLPDLGPDLHINMEKVVQLQPDLIVASKSVPGMEKVVEQVRELNIPYLVLEPYHLEDIFDNIIEVGIATERLRKAKQVVDEMKAKIEWISERVPKLERAIKLYWEWWPKPVISPGEKNWLTDVSEIVGAKNIFAAYPHPNIQTDWERVAQESPDYVLAVWTGIPIKQVNIDRIISRPAWQGKRFVERDRVHILEEAWFCRPSPRLITGIEHLAHILYPKRFFEATSFL</sequence>
<comment type="caution">
    <text evidence="4">The sequence shown here is derived from an EMBL/GenBank/DDBJ whole genome shotgun (WGS) entry which is preliminary data.</text>
</comment>
<dbReference type="NCBIfam" id="NF038402">
    <property type="entry name" value="TroA_like"/>
    <property type="match status" value="1"/>
</dbReference>
<evidence type="ECO:0000313" key="5">
    <source>
        <dbReference type="Proteomes" id="UP001208656"/>
    </source>
</evidence>
<keyword evidence="5" id="KW-1185">Reference proteome</keyword>
<proteinExistence type="inferred from homology"/>
<protein>
    <submittedName>
        <fullName evidence="4">Cobalamin-binding protein</fullName>
    </submittedName>
</protein>
<dbReference type="CDD" id="cd01144">
    <property type="entry name" value="BtuF"/>
    <property type="match status" value="1"/>
</dbReference>
<organism evidence="4 5">
    <name type="scientific">Pallidibacillus thermolactis</name>
    <dbReference type="NCBI Taxonomy" id="251051"/>
    <lineage>
        <taxon>Bacteria</taxon>
        <taxon>Bacillati</taxon>
        <taxon>Bacillota</taxon>
        <taxon>Bacilli</taxon>
        <taxon>Bacillales</taxon>
        <taxon>Bacillaceae</taxon>
        <taxon>Pallidibacillus</taxon>
    </lineage>
</organism>
<dbReference type="PROSITE" id="PS50983">
    <property type="entry name" value="FE_B12_PBP"/>
    <property type="match status" value="1"/>
</dbReference>
<accession>A0ABT2WES6</accession>
<dbReference type="EMBL" id="JAOUSE010000015">
    <property type="protein sequence ID" value="MCU9594187.1"/>
    <property type="molecule type" value="Genomic_DNA"/>
</dbReference>
<dbReference type="InterPro" id="IPR002491">
    <property type="entry name" value="ABC_transptr_periplasmic_BD"/>
</dbReference>